<organism evidence="1 2">
    <name type="scientific">Nelumbo nucifera</name>
    <name type="common">Sacred lotus</name>
    <dbReference type="NCBI Taxonomy" id="4432"/>
    <lineage>
        <taxon>Eukaryota</taxon>
        <taxon>Viridiplantae</taxon>
        <taxon>Streptophyta</taxon>
        <taxon>Embryophyta</taxon>
        <taxon>Tracheophyta</taxon>
        <taxon>Spermatophyta</taxon>
        <taxon>Magnoliopsida</taxon>
        <taxon>Proteales</taxon>
        <taxon>Nelumbonaceae</taxon>
        <taxon>Nelumbo</taxon>
    </lineage>
</organism>
<dbReference type="EMBL" id="DUZY01000003">
    <property type="protein sequence ID" value="DAD31006.1"/>
    <property type="molecule type" value="Genomic_DNA"/>
</dbReference>
<accession>A0A822YJA7</accession>
<comment type="caution">
    <text evidence="1">The sequence shown here is derived from an EMBL/GenBank/DDBJ whole genome shotgun (WGS) entry which is preliminary data.</text>
</comment>
<reference evidence="1 2" key="1">
    <citation type="journal article" date="2020" name="Mol. Biol. Evol.">
        <title>Distinct Expression and Methylation Patterns for Genes with Different Fates following a Single Whole-Genome Duplication in Flowering Plants.</title>
        <authorList>
            <person name="Shi T."/>
            <person name="Rahmani R.S."/>
            <person name="Gugger P.F."/>
            <person name="Wang M."/>
            <person name="Li H."/>
            <person name="Zhang Y."/>
            <person name="Li Z."/>
            <person name="Wang Q."/>
            <person name="Van de Peer Y."/>
            <person name="Marchal K."/>
            <person name="Chen J."/>
        </authorList>
    </citation>
    <scope>NUCLEOTIDE SEQUENCE [LARGE SCALE GENOMIC DNA]</scope>
    <source>
        <tissue evidence="1">Leaf</tissue>
    </source>
</reference>
<gene>
    <name evidence="1" type="ORF">HUJ06_009857</name>
</gene>
<evidence type="ECO:0000313" key="2">
    <source>
        <dbReference type="Proteomes" id="UP000607653"/>
    </source>
</evidence>
<proteinExistence type="predicted"/>
<name>A0A822YJA7_NELNU</name>
<evidence type="ECO:0000313" key="1">
    <source>
        <dbReference type="EMBL" id="DAD31006.1"/>
    </source>
</evidence>
<dbReference type="AlphaFoldDB" id="A0A822YJA7"/>
<keyword evidence="2" id="KW-1185">Reference proteome</keyword>
<dbReference type="Proteomes" id="UP000607653">
    <property type="component" value="Unassembled WGS sequence"/>
</dbReference>
<sequence length="99" mass="11141">MGGPLSVSTLRQVEHRYARLQLMTMDHSICIASNAAEEITRNSTQGIGAEHVRVSVYRDSGTYEDRYCQFDKSSGWRERAKLSDTCASRRCGHEKTTKG</sequence>
<protein>
    <submittedName>
        <fullName evidence="1">Uncharacterized protein</fullName>
    </submittedName>
</protein>